<dbReference type="InterPro" id="IPR029063">
    <property type="entry name" value="SAM-dependent_MTases_sf"/>
</dbReference>
<evidence type="ECO:0008006" key="4">
    <source>
        <dbReference type="Google" id="ProtNLM"/>
    </source>
</evidence>
<dbReference type="VEuPathDB" id="FungiDB:A1O9_08392"/>
<dbReference type="RefSeq" id="XP_013258232.1">
    <property type="nucleotide sequence ID" value="XM_013402778.1"/>
</dbReference>
<name>A0A072P7E1_9EURO</name>
<proteinExistence type="predicted"/>
<dbReference type="GO" id="GO:0008168">
    <property type="term" value="F:methyltransferase activity"/>
    <property type="evidence" value="ECO:0007669"/>
    <property type="project" value="TreeGrafter"/>
</dbReference>
<organism evidence="2 3">
    <name type="scientific">Exophiala aquamarina CBS 119918</name>
    <dbReference type="NCBI Taxonomy" id="1182545"/>
    <lineage>
        <taxon>Eukaryota</taxon>
        <taxon>Fungi</taxon>
        <taxon>Dikarya</taxon>
        <taxon>Ascomycota</taxon>
        <taxon>Pezizomycotina</taxon>
        <taxon>Eurotiomycetes</taxon>
        <taxon>Chaetothyriomycetidae</taxon>
        <taxon>Chaetothyriales</taxon>
        <taxon>Herpotrichiellaceae</taxon>
        <taxon>Exophiala</taxon>
    </lineage>
</organism>
<dbReference type="Proteomes" id="UP000027920">
    <property type="component" value="Unassembled WGS sequence"/>
</dbReference>
<accession>A0A072P7E1</accession>
<dbReference type="PANTHER" id="PTHR43591">
    <property type="entry name" value="METHYLTRANSFERASE"/>
    <property type="match status" value="1"/>
</dbReference>
<dbReference type="STRING" id="1182545.A0A072P7E1"/>
<dbReference type="Gene3D" id="3.40.50.150">
    <property type="entry name" value="Vaccinia Virus protein VP39"/>
    <property type="match status" value="1"/>
</dbReference>
<evidence type="ECO:0000256" key="1">
    <source>
        <dbReference type="SAM" id="MobiDB-lite"/>
    </source>
</evidence>
<reference evidence="2 3" key="1">
    <citation type="submission" date="2013-03" db="EMBL/GenBank/DDBJ databases">
        <title>The Genome Sequence of Exophiala aquamarina CBS 119918.</title>
        <authorList>
            <consortium name="The Broad Institute Genomics Platform"/>
            <person name="Cuomo C."/>
            <person name="de Hoog S."/>
            <person name="Gorbushina A."/>
            <person name="Walker B."/>
            <person name="Young S.K."/>
            <person name="Zeng Q."/>
            <person name="Gargeya S."/>
            <person name="Fitzgerald M."/>
            <person name="Haas B."/>
            <person name="Abouelleil A."/>
            <person name="Allen A.W."/>
            <person name="Alvarado L."/>
            <person name="Arachchi H.M."/>
            <person name="Berlin A.M."/>
            <person name="Chapman S.B."/>
            <person name="Gainer-Dewar J."/>
            <person name="Goldberg J."/>
            <person name="Griggs A."/>
            <person name="Gujja S."/>
            <person name="Hansen M."/>
            <person name="Howarth C."/>
            <person name="Imamovic A."/>
            <person name="Ireland A."/>
            <person name="Larimer J."/>
            <person name="McCowan C."/>
            <person name="Murphy C."/>
            <person name="Pearson M."/>
            <person name="Poon T.W."/>
            <person name="Priest M."/>
            <person name="Roberts A."/>
            <person name="Saif S."/>
            <person name="Shea T."/>
            <person name="Sisk P."/>
            <person name="Sykes S."/>
            <person name="Wortman J."/>
            <person name="Nusbaum C."/>
            <person name="Birren B."/>
        </authorList>
    </citation>
    <scope>NUCLEOTIDE SEQUENCE [LARGE SCALE GENOMIC DNA]</scope>
    <source>
        <strain evidence="2 3">CBS 119918</strain>
    </source>
</reference>
<keyword evidence="3" id="KW-1185">Reference proteome</keyword>
<evidence type="ECO:0000313" key="3">
    <source>
        <dbReference type="Proteomes" id="UP000027920"/>
    </source>
</evidence>
<dbReference type="EMBL" id="AMGV01000007">
    <property type="protein sequence ID" value="KEF55642.1"/>
    <property type="molecule type" value="Genomic_DNA"/>
</dbReference>
<dbReference type="HOGENOM" id="CLU_010595_1_2_1"/>
<protein>
    <recommendedName>
        <fullName evidence="4">Methyltransferase</fullName>
    </recommendedName>
</protein>
<gene>
    <name evidence="2" type="ORF">A1O9_08392</name>
</gene>
<dbReference type="SUPFAM" id="SSF53335">
    <property type="entry name" value="S-adenosyl-L-methionine-dependent methyltransferases"/>
    <property type="match status" value="1"/>
</dbReference>
<dbReference type="OrthoDB" id="2013972at2759"/>
<sequence length="367" mass="41615">MASTQPEADPSEENQAGGHVEIDHGFDTEDSGFEQDSVLTQSVRSSIYQYKVENGRTYHAYKEGQYFMPNDLAEHERLELQHRAMFLAAGGKLFYAPLTEPQNVLDLGTGIGTWAIDVADAYPKAIVTGVDLSPIQPSLSPPNTRWEIDDIEDDWTWPPNHFDLIYSQFMLSGSIADFPKYFRQAFRHCKPGGYFELRDLATYLRSDHAPISEDNAVDEWCRLMRQGIVGMGRRLDLNFEELGDLMRQVGFVDVVVRPFKIPIGRWPADPRLKEAGLFQLYAMLGGVEALTLAIFTRCLGWESERVQVFLAGVRKEFKATKRYTYWPWYVDDQARTDGADFLVAAPSSMGGSLSLCPQQALRHKRPE</sequence>
<dbReference type="PANTHER" id="PTHR43591:SF24">
    <property type="entry name" value="2-METHOXY-6-POLYPRENYL-1,4-BENZOQUINOL METHYLASE, MITOCHONDRIAL"/>
    <property type="match status" value="1"/>
</dbReference>
<feature type="region of interest" description="Disordered" evidence="1">
    <location>
        <begin position="1"/>
        <end position="31"/>
    </location>
</feature>
<dbReference type="GeneID" id="25283305"/>
<dbReference type="CDD" id="cd02440">
    <property type="entry name" value="AdoMet_MTases"/>
    <property type="match status" value="1"/>
</dbReference>
<comment type="caution">
    <text evidence="2">The sequence shown here is derived from an EMBL/GenBank/DDBJ whole genome shotgun (WGS) entry which is preliminary data.</text>
</comment>
<dbReference type="Pfam" id="PF13489">
    <property type="entry name" value="Methyltransf_23"/>
    <property type="match status" value="1"/>
</dbReference>
<dbReference type="AlphaFoldDB" id="A0A072P7E1"/>
<evidence type="ECO:0000313" key="2">
    <source>
        <dbReference type="EMBL" id="KEF55642.1"/>
    </source>
</evidence>